<keyword evidence="3" id="KW-1185">Reference proteome</keyword>
<sequence length="44" mass="4916">MSLLELTLKLLDGMLKLVGIITGLNALVNASRKRSRPNKKSHRE</sequence>
<keyword evidence="1" id="KW-1133">Transmembrane helix</keyword>
<gene>
    <name evidence="2" type="ORF">J2Z18_000806</name>
</gene>
<dbReference type="EMBL" id="JAGGKI010000002">
    <property type="protein sequence ID" value="MBP1891734.1"/>
    <property type="molecule type" value="Genomic_DNA"/>
</dbReference>
<reference evidence="2 3" key="1">
    <citation type="submission" date="2021-03" db="EMBL/GenBank/DDBJ databases">
        <title>Genomic Encyclopedia of Type Strains, Phase IV (KMG-IV): sequencing the most valuable type-strain genomes for metagenomic binning, comparative biology and taxonomic classification.</title>
        <authorList>
            <person name="Goeker M."/>
        </authorList>
    </citation>
    <scope>NUCLEOTIDE SEQUENCE [LARGE SCALE GENOMIC DNA]</scope>
    <source>
        <strain evidence="2 3">DSM 15596</strain>
    </source>
</reference>
<evidence type="ECO:0000313" key="2">
    <source>
        <dbReference type="EMBL" id="MBP1891734.1"/>
    </source>
</evidence>
<evidence type="ECO:0000313" key="3">
    <source>
        <dbReference type="Proteomes" id="UP000706926"/>
    </source>
</evidence>
<comment type="caution">
    <text evidence="2">The sequence shown here is derived from an EMBL/GenBank/DDBJ whole genome shotgun (WGS) entry which is preliminary data.</text>
</comment>
<evidence type="ECO:0000256" key="1">
    <source>
        <dbReference type="SAM" id="Phobius"/>
    </source>
</evidence>
<proteinExistence type="predicted"/>
<name>A0ABS4F677_9BACL</name>
<dbReference type="RefSeq" id="WP_260842868.1">
    <property type="nucleotide sequence ID" value="NZ_BOSA01000001.1"/>
</dbReference>
<organism evidence="2 3">
    <name type="scientific">Paenibacillus lactis</name>
    <dbReference type="NCBI Taxonomy" id="228574"/>
    <lineage>
        <taxon>Bacteria</taxon>
        <taxon>Bacillati</taxon>
        <taxon>Bacillota</taxon>
        <taxon>Bacilli</taxon>
        <taxon>Bacillales</taxon>
        <taxon>Paenibacillaceae</taxon>
        <taxon>Paenibacillus</taxon>
    </lineage>
</organism>
<keyword evidence="1" id="KW-0812">Transmembrane</keyword>
<accession>A0ABS4F677</accession>
<dbReference type="GeneID" id="95408107"/>
<feature type="transmembrane region" description="Helical" evidence="1">
    <location>
        <begin position="13"/>
        <end position="30"/>
    </location>
</feature>
<protein>
    <submittedName>
        <fullName evidence="2">Uncharacterized protein</fullName>
    </submittedName>
</protein>
<keyword evidence="1" id="KW-0472">Membrane</keyword>
<dbReference type="Proteomes" id="UP000706926">
    <property type="component" value="Unassembled WGS sequence"/>
</dbReference>